<keyword evidence="1" id="KW-0732">Signal</keyword>
<accession>A0A5P8E5H2</accession>
<sequence>MKKVFLLVCSCALMAACNNGAKTNKSGEKDSVTTEVADTQGAEMNCEGTYKGTLPAADCPGIETTLTLNADKTFTLHSVYVERNDSSDEKGTYTVSENVLTLQDEGGEQSYYKVEEKQLRQLDKDKKEVTGEMAEHYVLKKD</sequence>
<dbReference type="Gene3D" id="2.40.128.640">
    <property type="match status" value="1"/>
</dbReference>
<name>A0A5P8E5H2_9BACT</name>
<proteinExistence type="predicted"/>
<feature type="signal peptide" evidence="1">
    <location>
        <begin position="1"/>
        <end position="21"/>
    </location>
</feature>
<evidence type="ECO:0000256" key="1">
    <source>
        <dbReference type="SAM" id="SignalP"/>
    </source>
</evidence>
<dbReference type="OrthoDB" id="5348860at2"/>
<protein>
    <submittedName>
        <fullName evidence="2">Copper resistance protein NlpE</fullName>
    </submittedName>
</protein>
<feature type="chain" id="PRO_5024333955" evidence="1">
    <location>
        <begin position="22"/>
        <end position="142"/>
    </location>
</feature>
<dbReference type="InterPro" id="IPR007298">
    <property type="entry name" value="Cu-R_lipoprotein_NlpE"/>
</dbReference>
<gene>
    <name evidence="2" type="ORF">C7Y71_003530</name>
</gene>
<dbReference type="AlphaFoldDB" id="A0A5P8E5H2"/>
<dbReference type="PROSITE" id="PS51257">
    <property type="entry name" value="PROKAR_LIPOPROTEIN"/>
    <property type="match status" value="1"/>
</dbReference>
<dbReference type="Proteomes" id="UP000249375">
    <property type="component" value="Chromosome"/>
</dbReference>
<dbReference type="Pfam" id="PF04170">
    <property type="entry name" value="NlpE"/>
    <property type="match status" value="1"/>
</dbReference>
<reference evidence="2 3" key="1">
    <citation type="submission" date="2018-11" db="EMBL/GenBank/DDBJ databases">
        <authorList>
            <person name="Na S.W."/>
            <person name="Baik M."/>
        </authorList>
    </citation>
    <scope>NUCLEOTIDE SEQUENCE [LARGE SCALE GENOMIC DNA]</scope>
    <source>
        <strain evidence="2 3">E39</strain>
    </source>
</reference>
<keyword evidence="3" id="KW-1185">Reference proteome</keyword>
<dbReference type="EMBL" id="CP033459">
    <property type="protein sequence ID" value="QFQ12166.1"/>
    <property type="molecule type" value="Genomic_DNA"/>
</dbReference>
<dbReference type="KEGG" id="alq:C7Y71_003530"/>
<evidence type="ECO:0000313" key="2">
    <source>
        <dbReference type="EMBL" id="QFQ12166.1"/>
    </source>
</evidence>
<evidence type="ECO:0000313" key="3">
    <source>
        <dbReference type="Proteomes" id="UP000249375"/>
    </source>
</evidence>
<organism evidence="2 3">
    <name type="scientific">Pseudoprevotella muciniphila</name>
    <dbReference type="NCBI Taxonomy" id="2133944"/>
    <lineage>
        <taxon>Bacteria</taxon>
        <taxon>Pseudomonadati</taxon>
        <taxon>Bacteroidota</taxon>
        <taxon>Bacteroidia</taxon>
        <taxon>Bacteroidales</taxon>
        <taxon>Prevotellaceae</taxon>
        <taxon>Pseudoprevotella</taxon>
    </lineage>
</organism>
<dbReference type="RefSeq" id="WP_111898540.1">
    <property type="nucleotide sequence ID" value="NZ_CP033459.1"/>
</dbReference>